<dbReference type="EMBL" id="LWMT01000258">
    <property type="protein sequence ID" value="KZX11048.1"/>
    <property type="molecule type" value="Genomic_DNA"/>
</dbReference>
<accession>A0A165ZQW2</accession>
<organism evidence="1 2">
    <name type="scientific">Methanobrevibacter filiformis</name>
    <dbReference type="NCBI Taxonomy" id="55758"/>
    <lineage>
        <taxon>Archaea</taxon>
        <taxon>Methanobacteriati</taxon>
        <taxon>Methanobacteriota</taxon>
        <taxon>Methanomada group</taxon>
        <taxon>Methanobacteria</taxon>
        <taxon>Methanobacteriales</taxon>
        <taxon>Methanobacteriaceae</taxon>
        <taxon>Methanobrevibacter</taxon>
    </lineage>
</organism>
<evidence type="ECO:0000313" key="2">
    <source>
        <dbReference type="Proteomes" id="UP000077066"/>
    </source>
</evidence>
<evidence type="ECO:0000313" key="1">
    <source>
        <dbReference type="EMBL" id="KZX11048.1"/>
    </source>
</evidence>
<keyword evidence="2" id="KW-1185">Reference proteome</keyword>
<gene>
    <name evidence="1" type="ORF">MBFIL_15490</name>
</gene>
<proteinExistence type="predicted"/>
<comment type="caution">
    <text evidence="1">The sequence shown here is derived from an EMBL/GenBank/DDBJ whole genome shotgun (WGS) entry which is preliminary data.</text>
</comment>
<dbReference type="OrthoDB" id="78246at2157"/>
<dbReference type="AlphaFoldDB" id="A0A165ZQW2"/>
<reference evidence="1 2" key="1">
    <citation type="submission" date="2016-04" db="EMBL/GenBank/DDBJ databases">
        <title>Genome sequence of Methanobrevibacter filiformis DSM 11501.</title>
        <authorList>
            <person name="Poehlein A."/>
            <person name="Seedorf H."/>
            <person name="Daniel R."/>
        </authorList>
    </citation>
    <scope>NUCLEOTIDE SEQUENCE [LARGE SCALE GENOMIC DNA]</scope>
    <source>
        <strain evidence="1 2">DSM 11501</strain>
    </source>
</reference>
<dbReference type="Proteomes" id="UP000077066">
    <property type="component" value="Unassembled WGS sequence"/>
</dbReference>
<sequence length="426" mass="49750">MTITKYTSPVSNIFSKIFKHNHDYDSSNMAPFKIMDNVLYLDICLPISIYLDLKKYYNPDLICIYVDNENTHCSECKSKPQYSWNGKVKIKINKLSGVYAKQYICPDCGATHVAKSEHVAKYHCYEVNITHSFALMEGIEHNSLRAIGELMKLLENTHPSHQTVKNHIREYAKKLKEEMNNLQFSGDYGYDEQHVHINGKKYYILAIIDVTSKLLIAFDVVDKLSKLNIENFIDQATMNQPRNSLTTDNKKVYRGICERLGFQHNLCLFHYLKNLNETVDKLVKNKELKYKDACLINDHGTEIQDMLQSKNYERAKKRLKQILNEIDKFHPQLQKFLNNLEPVFYEVMGHLQNEKLASTNNAMENFFGANIPKRMKRLYKSVEGLKDYLTIKTYIWNKKIIDKTNKAGKILMNILNYNKICSKIIK</sequence>
<name>A0A165ZQW2_9EURY</name>
<dbReference type="RefSeq" id="WP_066973334.1">
    <property type="nucleotide sequence ID" value="NZ_LWMT01000258.1"/>
</dbReference>
<dbReference type="PATRIC" id="fig|55758.3.peg.1749"/>
<protein>
    <submittedName>
        <fullName evidence="1">Integrase core domain protein</fullName>
    </submittedName>
</protein>